<evidence type="ECO:0000259" key="1">
    <source>
        <dbReference type="PROSITE" id="PS51186"/>
    </source>
</evidence>
<dbReference type="EMBL" id="JBHSBY010000099">
    <property type="protein sequence ID" value="MFC4197063.1"/>
    <property type="molecule type" value="Genomic_DNA"/>
</dbReference>
<dbReference type="PANTHER" id="PTHR43259">
    <property type="entry name" value="SPT10P"/>
    <property type="match status" value="1"/>
</dbReference>
<dbReference type="EC" id="2.3.1.-" evidence="2"/>
<keyword evidence="2" id="KW-0012">Acyltransferase</keyword>
<proteinExistence type="predicted"/>
<dbReference type="InterPro" id="IPR000182">
    <property type="entry name" value="GNAT_dom"/>
</dbReference>
<dbReference type="PANTHER" id="PTHR43259:SF1">
    <property type="entry name" value="N-ACETYLTRANSFERASE DOMAIN-CONTAINING PROTEIN"/>
    <property type="match status" value="1"/>
</dbReference>
<dbReference type="GO" id="GO:0016746">
    <property type="term" value="F:acyltransferase activity"/>
    <property type="evidence" value="ECO:0007669"/>
    <property type="project" value="UniProtKB-KW"/>
</dbReference>
<sequence length="188" mass="21449">MIRKAKTEDAKPVAKLIIQAMGELAYKFSNKSNQEATIKLFEHFFKEKNNQYSYENTLVYVDENENVIGILNAYDGGKLEELRANFLSYLSIHNGLINFNPEPETEADEFYLDTISVNPLTQGKGIGKKLIDAGIKWASELGHKKVGLLVEIKNQKALQVYISKGFIIQNEKIFIGERYHHMSYTIVL</sequence>
<evidence type="ECO:0000313" key="3">
    <source>
        <dbReference type="Proteomes" id="UP001595792"/>
    </source>
</evidence>
<keyword evidence="3" id="KW-1185">Reference proteome</keyword>
<reference evidence="3" key="1">
    <citation type="journal article" date="2019" name="Int. J. Syst. Evol. Microbiol.">
        <title>The Global Catalogue of Microorganisms (GCM) 10K type strain sequencing project: providing services to taxonomists for standard genome sequencing and annotation.</title>
        <authorList>
            <consortium name="The Broad Institute Genomics Platform"/>
            <consortium name="The Broad Institute Genome Sequencing Center for Infectious Disease"/>
            <person name="Wu L."/>
            <person name="Ma J."/>
        </authorList>
    </citation>
    <scope>NUCLEOTIDE SEQUENCE [LARGE SCALE GENOMIC DNA]</scope>
    <source>
        <strain evidence="3">CCM 8689</strain>
    </source>
</reference>
<protein>
    <submittedName>
        <fullName evidence="2">GNAT family N-acetyltransferase</fullName>
        <ecNumber evidence="2">2.3.1.-</ecNumber>
    </submittedName>
</protein>
<dbReference type="Proteomes" id="UP001595792">
    <property type="component" value="Unassembled WGS sequence"/>
</dbReference>
<keyword evidence="2" id="KW-0808">Transferase</keyword>
<dbReference type="Pfam" id="PF00583">
    <property type="entry name" value="Acetyltransf_1"/>
    <property type="match status" value="1"/>
</dbReference>
<dbReference type="Gene3D" id="3.40.630.30">
    <property type="match status" value="1"/>
</dbReference>
<gene>
    <name evidence="2" type="ORF">ACFOUY_10165</name>
</gene>
<dbReference type="PROSITE" id="PS51186">
    <property type="entry name" value="GNAT"/>
    <property type="match status" value="1"/>
</dbReference>
<accession>A0ABV8NM49</accession>
<comment type="caution">
    <text evidence="2">The sequence shown here is derived from an EMBL/GenBank/DDBJ whole genome shotgun (WGS) entry which is preliminary data.</text>
</comment>
<dbReference type="SUPFAM" id="SSF55729">
    <property type="entry name" value="Acyl-CoA N-acyltransferases (Nat)"/>
    <property type="match status" value="1"/>
</dbReference>
<organism evidence="2 3">
    <name type="scientific">Pedobacter jamesrossensis</name>
    <dbReference type="NCBI Taxonomy" id="1908238"/>
    <lineage>
        <taxon>Bacteria</taxon>
        <taxon>Pseudomonadati</taxon>
        <taxon>Bacteroidota</taxon>
        <taxon>Sphingobacteriia</taxon>
        <taxon>Sphingobacteriales</taxon>
        <taxon>Sphingobacteriaceae</taxon>
        <taxon>Pedobacter</taxon>
    </lineage>
</organism>
<dbReference type="InterPro" id="IPR052829">
    <property type="entry name" value="N-acetyltransferase_domain"/>
</dbReference>
<feature type="domain" description="N-acetyltransferase" evidence="1">
    <location>
        <begin position="1"/>
        <end position="187"/>
    </location>
</feature>
<dbReference type="InterPro" id="IPR016181">
    <property type="entry name" value="Acyl_CoA_acyltransferase"/>
</dbReference>
<dbReference type="RefSeq" id="WP_378960427.1">
    <property type="nucleotide sequence ID" value="NZ_JBHRXC010000001.1"/>
</dbReference>
<evidence type="ECO:0000313" key="2">
    <source>
        <dbReference type="EMBL" id="MFC4197063.1"/>
    </source>
</evidence>
<name>A0ABV8NM49_9SPHI</name>
<dbReference type="CDD" id="cd04301">
    <property type="entry name" value="NAT_SF"/>
    <property type="match status" value="1"/>
</dbReference>